<evidence type="ECO:0000313" key="4">
    <source>
        <dbReference type="Proteomes" id="UP001626550"/>
    </source>
</evidence>
<keyword evidence="4" id="KW-1185">Reference proteome</keyword>
<comment type="caution">
    <text evidence="3">The sequence shown here is derived from an EMBL/GenBank/DDBJ whole genome shotgun (WGS) entry which is preliminary data.</text>
</comment>
<organism evidence="3 4">
    <name type="scientific">Cichlidogyrus casuarinus</name>
    <dbReference type="NCBI Taxonomy" id="1844966"/>
    <lineage>
        <taxon>Eukaryota</taxon>
        <taxon>Metazoa</taxon>
        <taxon>Spiralia</taxon>
        <taxon>Lophotrochozoa</taxon>
        <taxon>Platyhelminthes</taxon>
        <taxon>Monogenea</taxon>
        <taxon>Monopisthocotylea</taxon>
        <taxon>Dactylogyridea</taxon>
        <taxon>Ancyrocephalidae</taxon>
        <taxon>Cichlidogyrus</taxon>
    </lineage>
</organism>
<evidence type="ECO:0000256" key="1">
    <source>
        <dbReference type="SAM" id="MobiDB-lite"/>
    </source>
</evidence>
<accession>A0ABD2QGQ2</accession>
<name>A0ABD2QGQ2_9PLAT</name>
<feature type="region of interest" description="Disordered" evidence="1">
    <location>
        <begin position="22"/>
        <end position="88"/>
    </location>
</feature>
<dbReference type="AlphaFoldDB" id="A0ABD2QGQ2"/>
<evidence type="ECO:0000313" key="3">
    <source>
        <dbReference type="EMBL" id="KAL3318714.1"/>
    </source>
</evidence>
<proteinExistence type="predicted"/>
<sequence length="267" mass="28922">MKFLIALCACCTLVALAVGNQKVPSGDRNEPVTAGNGKGPSEIKNGPAIPMGVKPAPADKQKGPFGNRNGTGTGPAPAGNGKGPSQAKNEIEPNSMFDFCATDVSAENCLKNLQAVLTANKSDITTLVTCVKSAITKFEADIKTFLERTKVSVTPDQKFALSLAEFRSGLMKLGYDEVLLKLRLIDESFAKLKSQTDLTKSLIYRFVFPLVAKSSKIFSKTTEKYEKLNHIFKEAYAILNTSSEPVITKPAECQVPATIWVRNQKHH</sequence>
<dbReference type="EMBL" id="JBJKFK010000212">
    <property type="protein sequence ID" value="KAL3318714.1"/>
    <property type="molecule type" value="Genomic_DNA"/>
</dbReference>
<reference evidence="3 4" key="1">
    <citation type="submission" date="2024-11" db="EMBL/GenBank/DDBJ databases">
        <title>Adaptive evolution of stress response genes in parasites aligns with host niche diversity.</title>
        <authorList>
            <person name="Hahn C."/>
            <person name="Resl P."/>
        </authorList>
    </citation>
    <scope>NUCLEOTIDE SEQUENCE [LARGE SCALE GENOMIC DNA]</scope>
    <source>
        <strain evidence="3">EGGRZ-B1_66</strain>
        <tissue evidence="3">Body</tissue>
    </source>
</reference>
<dbReference type="Proteomes" id="UP001626550">
    <property type="component" value="Unassembled WGS sequence"/>
</dbReference>
<gene>
    <name evidence="3" type="ORF">Ciccas_002634</name>
</gene>
<feature type="signal peptide" evidence="2">
    <location>
        <begin position="1"/>
        <end position="19"/>
    </location>
</feature>
<feature type="chain" id="PRO_5044760435" evidence="2">
    <location>
        <begin position="20"/>
        <end position="267"/>
    </location>
</feature>
<protein>
    <submittedName>
        <fullName evidence="3">Uncharacterized protein</fullName>
    </submittedName>
</protein>
<evidence type="ECO:0000256" key="2">
    <source>
        <dbReference type="SAM" id="SignalP"/>
    </source>
</evidence>
<keyword evidence="2" id="KW-0732">Signal</keyword>